<evidence type="ECO:0000256" key="4">
    <source>
        <dbReference type="ARBA" id="ARBA00016461"/>
    </source>
</evidence>
<gene>
    <name evidence="14" type="primary">ccmD</name>
    <name evidence="14" type="ORF">AUN14_09190</name>
    <name evidence="13" type="ORF">FZI19_18520</name>
</gene>
<name>A0A2T7AU29_9ENTR</name>
<accession>A0A2T7AU29</accession>
<evidence type="ECO:0000313" key="13">
    <source>
        <dbReference type="EMBL" id="KAB0873826.1"/>
    </source>
</evidence>
<dbReference type="PANTHER" id="PTHR37531:SF1">
    <property type="entry name" value="HEME EXPORTER PROTEIN D"/>
    <property type="match status" value="1"/>
</dbReference>
<dbReference type="GO" id="GO:1903607">
    <property type="term" value="P:cytochrome c biosynthetic process"/>
    <property type="evidence" value="ECO:0007669"/>
    <property type="project" value="TreeGrafter"/>
</dbReference>
<dbReference type="EMBL" id="WAGD01000069">
    <property type="protein sequence ID" value="KAB0873826.1"/>
    <property type="molecule type" value="Genomic_DNA"/>
</dbReference>
<evidence type="ECO:0000256" key="9">
    <source>
        <dbReference type="ARBA" id="ARBA00022748"/>
    </source>
</evidence>
<dbReference type="InterPro" id="IPR007078">
    <property type="entry name" value="Haem_export_protD_CcmD"/>
</dbReference>
<dbReference type="NCBIfam" id="TIGR03141">
    <property type="entry name" value="cytochro_ccmD"/>
    <property type="match status" value="1"/>
</dbReference>
<evidence type="ECO:0000256" key="1">
    <source>
        <dbReference type="ARBA" id="ARBA00002442"/>
    </source>
</evidence>
<dbReference type="EMBL" id="MSAE01000017">
    <property type="protein sequence ID" value="PUX15176.1"/>
    <property type="molecule type" value="Genomic_DNA"/>
</dbReference>
<sequence>MSAALTAFFLMGGYAFYVWLAVAMTILPLALLVAHTLLARRALRREIAKREARERRRQHAQADMETPP</sequence>
<comment type="function">
    <text evidence="1 12">Required for the export of heme to the periplasm for the biogenesis of c-type cytochromes.</text>
</comment>
<comment type="caution">
    <text evidence="14">The sequence shown here is derived from an EMBL/GenBank/DDBJ whole genome shotgun (WGS) entry which is preliminary data.</text>
</comment>
<evidence type="ECO:0000256" key="2">
    <source>
        <dbReference type="ARBA" id="ARBA00004377"/>
    </source>
</evidence>
<dbReference type="AlphaFoldDB" id="A0A2T7AU29"/>
<keyword evidence="6 12" id="KW-1003">Cell membrane</keyword>
<evidence type="ECO:0000313" key="16">
    <source>
        <dbReference type="Proteomes" id="UP000469927"/>
    </source>
</evidence>
<keyword evidence="10 12" id="KW-1133">Transmembrane helix</keyword>
<keyword evidence="7 12" id="KW-0997">Cell inner membrane</keyword>
<keyword evidence="9 12" id="KW-0201">Cytochrome c-type biogenesis</keyword>
<evidence type="ECO:0000256" key="6">
    <source>
        <dbReference type="ARBA" id="ARBA00022475"/>
    </source>
</evidence>
<evidence type="ECO:0000313" key="15">
    <source>
        <dbReference type="Proteomes" id="UP000244378"/>
    </source>
</evidence>
<dbReference type="RefSeq" id="WP_038861458.1">
    <property type="nucleotide sequence ID" value="NZ_CP187979.1"/>
</dbReference>
<comment type="similarity">
    <text evidence="3 12">Belongs to the CcmD/CycX/HelD family.</text>
</comment>
<dbReference type="GO" id="GO:0015886">
    <property type="term" value="P:heme transport"/>
    <property type="evidence" value="ECO:0007669"/>
    <property type="project" value="InterPro"/>
</dbReference>
<dbReference type="Pfam" id="PF04995">
    <property type="entry name" value="CcmD"/>
    <property type="match status" value="1"/>
</dbReference>
<evidence type="ECO:0000256" key="5">
    <source>
        <dbReference type="ARBA" id="ARBA00022448"/>
    </source>
</evidence>
<keyword evidence="16" id="KW-1185">Reference proteome</keyword>
<dbReference type="PANTHER" id="PTHR37531">
    <property type="entry name" value="HEME EXPORTER PROTEIN D"/>
    <property type="match status" value="1"/>
</dbReference>
<dbReference type="InterPro" id="IPR052075">
    <property type="entry name" value="Heme_exporter_D"/>
</dbReference>
<keyword evidence="5 12" id="KW-0813">Transport</keyword>
<dbReference type="GeneID" id="92212237"/>
<evidence type="ECO:0000256" key="7">
    <source>
        <dbReference type="ARBA" id="ARBA00022519"/>
    </source>
</evidence>
<reference evidence="13 16" key="2">
    <citation type="submission" date="2019-08" db="EMBL/GenBank/DDBJ databases">
        <title>Prevalence, distribution, and phylogeny of type two toxin-antitoxin genes possessed by Cronobacter species where C. sakazakii homologs follow sequence type lineages.</title>
        <authorList>
            <person name="Finkelstein S."/>
            <person name="Negrete F."/>
            <person name="Jang H."/>
            <person name="Gopinath G.R."/>
            <person name="Tall B.D."/>
        </authorList>
    </citation>
    <scope>NUCLEOTIDE SEQUENCE [LARGE SCALE GENOMIC DNA]</scope>
    <source>
        <strain evidence="13 16">MOD1_GK1257</strain>
    </source>
</reference>
<dbReference type="Proteomes" id="UP000469927">
    <property type="component" value="Unassembled WGS sequence"/>
</dbReference>
<evidence type="ECO:0000256" key="8">
    <source>
        <dbReference type="ARBA" id="ARBA00022692"/>
    </source>
</evidence>
<proteinExistence type="inferred from homology"/>
<dbReference type="GO" id="GO:0005886">
    <property type="term" value="C:plasma membrane"/>
    <property type="evidence" value="ECO:0007669"/>
    <property type="project" value="UniProtKB-SubCell"/>
</dbReference>
<protein>
    <recommendedName>
        <fullName evidence="4 12">Heme exporter protein D</fullName>
    </recommendedName>
</protein>
<organism evidence="14 15">
    <name type="scientific">Cronobacter muytjensii</name>
    <dbReference type="NCBI Taxonomy" id="413501"/>
    <lineage>
        <taxon>Bacteria</taxon>
        <taxon>Pseudomonadati</taxon>
        <taxon>Pseudomonadota</taxon>
        <taxon>Gammaproteobacteria</taxon>
        <taxon>Enterobacterales</taxon>
        <taxon>Enterobacteriaceae</taxon>
        <taxon>Cronobacter</taxon>
    </lineage>
</organism>
<dbReference type="Proteomes" id="UP000244378">
    <property type="component" value="Unassembled WGS sequence"/>
</dbReference>
<comment type="subcellular location">
    <subcellularLocation>
        <location evidence="2 12">Cell inner membrane</location>
        <topology evidence="2 12">Single-pass membrane protein</topology>
    </subcellularLocation>
</comment>
<evidence type="ECO:0000256" key="10">
    <source>
        <dbReference type="ARBA" id="ARBA00022989"/>
    </source>
</evidence>
<keyword evidence="8 12" id="KW-0812">Transmembrane</keyword>
<evidence type="ECO:0000256" key="12">
    <source>
        <dbReference type="RuleBase" id="RU363101"/>
    </source>
</evidence>
<reference evidence="14 15" key="1">
    <citation type="submission" date="2016-12" db="EMBL/GenBank/DDBJ databases">
        <title>Analysis of the Molecular Diversity Among Cronobacter Species Isolated from Filth Flies Using a Pan Genomic DNA Microarray.</title>
        <authorList>
            <person name="Pava-Ripoll M."/>
            <person name="Tall B."/>
            <person name="Farber J."/>
            <person name="Fanning S."/>
            <person name="Lehner A."/>
            <person name="Stephan R."/>
            <person name="Pagotto F."/>
            <person name="Iverson C."/>
            <person name="Ziobro G."/>
            <person name="Miller A."/>
            <person name="Pearson R."/>
            <person name="Yan Q."/>
            <person name="Kim M."/>
            <person name="Jeong S."/>
            <person name="Park J."/>
            <person name="Jun S."/>
            <person name="Choi H."/>
            <person name="Chung T."/>
            <person name="Yoo Y."/>
            <person name="Park E."/>
            <person name="Hwang S."/>
            <person name="Lee B."/>
            <person name="Sathyamoorthy V."/>
            <person name="Carter L."/>
            <person name="Mammel M."/>
            <person name="Jackson S."/>
            <person name="Kothary M."/>
            <person name="Patel I."/>
            <person name="Grim C."/>
            <person name="Gopinath G."/>
            <person name="Gangiredla J."/>
            <person name="Chase H."/>
        </authorList>
    </citation>
    <scope>NUCLEOTIDE SEQUENCE [LARGE SCALE GENOMIC DNA]</scope>
    <source>
        <strain evidence="14 15">MOD1-Md1s</strain>
    </source>
</reference>
<evidence type="ECO:0000256" key="3">
    <source>
        <dbReference type="ARBA" id="ARBA00008741"/>
    </source>
</evidence>
<evidence type="ECO:0000256" key="11">
    <source>
        <dbReference type="ARBA" id="ARBA00023136"/>
    </source>
</evidence>
<keyword evidence="11 12" id="KW-0472">Membrane</keyword>
<evidence type="ECO:0000313" key="14">
    <source>
        <dbReference type="EMBL" id="PUX15176.1"/>
    </source>
</evidence>
<dbReference type="GO" id="GO:0017004">
    <property type="term" value="P:cytochrome complex assembly"/>
    <property type="evidence" value="ECO:0007669"/>
    <property type="project" value="UniProtKB-KW"/>
</dbReference>
<feature type="transmembrane region" description="Helical" evidence="12">
    <location>
        <begin position="16"/>
        <end position="39"/>
    </location>
</feature>